<dbReference type="Proteomes" id="UP000707731">
    <property type="component" value="Unassembled WGS sequence"/>
</dbReference>
<evidence type="ECO:0000313" key="2">
    <source>
        <dbReference type="Proteomes" id="UP000707731"/>
    </source>
</evidence>
<protein>
    <submittedName>
        <fullName evidence="1">Uncharacterized protein</fullName>
    </submittedName>
</protein>
<evidence type="ECO:0000313" key="1">
    <source>
        <dbReference type="EMBL" id="MBF6354338.1"/>
    </source>
</evidence>
<organism evidence="1 2">
    <name type="scientific">Nocardia higoensis</name>
    <dbReference type="NCBI Taxonomy" id="228599"/>
    <lineage>
        <taxon>Bacteria</taxon>
        <taxon>Bacillati</taxon>
        <taxon>Actinomycetota</taxon>
        <taxon>Actinomycetes</taxon>
        <taxon>Mycobacteriales</taxon>
        <taxon>Nocardiaceae</taxon>
        <taxon>Nocardia</taxon>
    </lineage>
</organism>
<sequence>MATRCDRYRREHDLNAEVDIRARHIVLPIGAEYRAVTMPAPLGEQVRERLAGSGIATPVVEHRRSQRWTFLTGSAGAGSVGTADSAHLFRMFATVASTGSDVVLPSPEDERTGCRTWVEPPAERTALPALKAVVDATLALGTPGPRRGR</sequence>
<proteinExistence type="predicted"/>
<comment type="caution">
    <text evidence="1">The sequence shown here is derived from an EMBL/GenBank/DDBJ whole genome shotgun (WGS) entry which is preliminary data.</text>
</comment>
<name>A0ABS0D778_9NOCA</name>
<reference evidence="1 2" key="1">
    <citation type="submission" date="2020-10" db="EMBL/GenBank/DDBJ databases">
        <title>Identification of Nocardia species via Next-generation sequencing and recognition of intraspecies genetic diversity.</title>
        <authorList>
            <person name="Li P."/>
            <person name="Li P."/>
            <person name="Lu B."/>
        </authorList>
    </citation>
    <scope>NUCLEOTIDE SEQUENCE [LARGE SCALE GENOMIC DNA]</scope>
    <source>
        <strain evidence="1 2">BJ06-0143</strain>
    </source>
</reference>
<gene>
    <name evidence="1" type="ORF">IU449_07255</name>
</gene>
<accession>A0ABS0D778</accession>
<dbReference type="EMBL" id="JADLQN010000001">
    <property type="protein sequence ID" value="MBF6354338.1"/>
    <property type="molecule type" value="Genomic_DNA"/>
</dbReference>
<keyword evidence="2" id="KW-1185">Reference proteome</keyword>